<dbReference type="NCBIfam" id="TIGR03544">
    <property type="entry name" value="DivI1A_domain"/>
    <property type="match status" value="1"/>
</dbReference>
<dbReference type="EMBL" id="FRBI01000001">
    <property type="protein sequence ID" value="SHK72445.1"/>
    <property type="molecule type" value="Genomic_DNA"/>
</dbReference>
<dbReference type="Proteomes" id="UP000184111">
    <property type="component" value="Unassembled WGS sequence"/>
</dbReference>
<proteinExistence type="predicted"/>
<dbReference type="Gene3D" id="6.10.250.660">
    <property type="match status" value="1"/>
</dbReference>
<name>A0A1M6UT85_9ACTN</name>
<accession>A0A1M6UT85</accession>
<keyword evidence="3" id="KW-1185">Reference proteome</keyword>
<dbReference type="InterPro" id="IPR019933">
    <property type="entry name" value="DivIVA_domain"/>
</dbReference>
<evidence type="ECO:0000256" key="1">
    <source>
        <dbReference type="SAM" id="MobiDB-lite"/>
    </source>
</evidence>
<protein>
    <submittedName>
        <fullName evidence="2">DivIVA domain-containing protein</fullName>
    </submittedName>
</protein>
<gene>
    <name evidence="2" type="ORF">SAMN05216499_101476</name>
</gene>
<feature type="region of interest" description="Disordered" evidence="1">
    <location>
        <begin position="92"/>
        <end position="124"/>
    </location>
</feature>
<dbReference type="AlphaFoldDB" id="A0A1M6UT85"/>
<evidence type="ECO:0000313" key="2">
    <source>
        <dbReference type="EMBL" id="SHK72445.1"/>
    </source>
</evidence>
<dbReference type="STRING" id="310782.SAMN05216499_101476"/>
<organism evidence="2 3">
    <name type="scientific">Actinacidiphila paucisporea</name>
    <dbReference type="NCBI Taxonomy" id="310782"/>
    <lineage>
        <taxon>Bacteria</taxon>
        <taxon>Bacillati</taxon>
        <taxon>Actinomycetota</taxon>
        <taxon>Actinomycetes</taxon>
        <taxon>Kitasatosporales</taxon>
        <taxon>Streptomycetaceae</taxon>
        <taxon>Actinacidiphila</taxon>
    </lineage>
</organism>
<reference evidence="2 3" key="1">
    <citation type="submission" date="2016-11" db="EMBL/GenBank/DDBJ databases">
        <authorList>
            <person name="Jaros S."/>
            <person name="Januszkiewicz K."/>
            <person name="Wedrychowicz H."/>
        </authorList>
    </citation>
    <scope>NUCLEOTIDE SEQUENCE [LARGE SCALE GENOMIC DNA]</scope>
    <source>
        <strain evidence="2 3">CGMCC 4.2025</strain>
    </source>
</reference>
<evidence type="ECO:0000313" key="3">
    <source>
        <dbReference type="Proteomes" id="UP000184111"/>
    </source>
</evidence>
<sequence>MLIALVAVVAAVALAVLGEGGPLRDAGTDRLDDRLPADRPLIRSDIDAVRLPTAVRGYRMLDVDEVLDRLGAELAERDARIAELESSLAGVHANGSTMSLTKQEEPPGTSFDDPGHGSAGGAGE</sequence>